<dbReference type="OMA" id="LMCKICS"/>
<gene>
    <name evidence="2" type="ORF">HHK36_005221</name>
</gene>
<organism evidence="2 3">
    <name type="scientific">Tetracentron sinense</name>
    <name type="common">Spur-leaf</name>
    <dbReference type="NCBI Taxonomy" id="13715"/>
    <lineage>
        <taxon>Eukaryota</taxon>
        <taxon>Viridiplantae</taxon>
        <taxon>Streptophyta</taxon>
        <taxon>Embryophyta</taxon>
        <taxon>Tracheophyta</taxon>
        <taxon>Spermatophyta</taxon>
        <taxon>Magnoliopsida</taxon>
        <taxon>Trochodendrales</taxon>
        <taxon>Trochodendraceae</taxon>
        <taxon>Tetracentron</taxon>
    </lineage>
</organism>
<dbReference type="EMBL" id="JABCRI010000003">
    <property type="protein sequence ID" value="KAF8409148.1"/>
    <property type="molecule type" value="Genomic_DNA"/>
</dbReference>
<dbReference type="Proteomes" id="UP000655225">
    <property type="component" value="Unassembled WGS sequence"/>
</dbReference>
<feature type="region of interest" description="Disordered" evidence="1">
    <location>
        <begin position="860"/>
        <end position="906"/>
    </location>
</feature>
<keyword evidence="3" id="KW-1185">Reference proteome</keyword>
<feature type="compositionally biased region" description="Basic residues" evidence="1">
    <location>
        <begin position="870"/>
        <end position="889"/>
    </location>
</feature>
<protein>
    <submittedName>
        <fullName evidence="2">Uncharacterized protein</fullName>
    </submittedName>
</protein>
<accession>A0A834ZPY5</accession>
<feature type="compositionally biased region" description="Polar residues" evidence="1">
    <location>
        <begin position="988"/>
        <end position="1003"/>
    </location>
</feature>
<feature type="compositionally biased region" description="Basic and acidic residues" evidence="1">
    <location>
        <begin position="210"/>
        <end position="222"/>
    </location>
</feature>
<proteinExistence type="predicted"/>
<feature type="region of interest" description="Disordered" evidence="1">
    <location>
        <begin position="985"/>
        <end position="1015"/>
    </location>
</feature>
<dbReference type="PANTHER" id="PTHR36892:SF1">
    <property type="entry name" value="OS05G0518200 PROTEIN"/>
    <property type="match status" value="1"/>
</dbReference>
<sequence>MQCPVDFSGQMKGSLCSKRLGKGSLDTVPIHKKKPPSMKSLCTQNKFKTGRTSKFIAKHQQWEPPVFPVHSILKNQAKVIPEQNSSVICNIQGSKQANLGRIQQSDRHVRFSGKDDILGPRKKWLSSIELPQVQSFCKVISDVIAAPSTKEHMSESDKDLAAMEVNGSDEDVSISTTNGTRLRLTTEKIQLADVHGHVALPTFLNPNNSCREKEKNLSDKSTEQNQTLQHNDNLRLQNQGDPIASQNLAYAGIPRFLQSTAMEGSGPSIKAHAGENVHREPNKNRNMADRFGDPILEPSAMNSMAYVKEPSQPSSSRFDANKETEWRHPFLPQSATQNSNGCPLQYQPFCHLSPKDLMSSICSSAEWKKQRAVVCRDERIDEDFMGLPLNSQGELIQLHSSGGGFNQLKRQSIIMGSSSNFPTRNLVLPKGTMDHLNIKENHYVDGALPIDHVKLFPVENYLTENSKIPVSSRLDITELLSSERAEVHWRDSLRRNNHSVHMLGSDLNLMNISCHGCRQYNQTQNQTEIGKIHLKENSDHRSLHTTQPTMRLMGKDVTVGRSNKEIQGLEDGNVWTDKEIITENYPTMAGSDNSLRRNFQHDLIVHPVTGKSKETLAHSLEAQINPASQSFLQMKAAEPRFSHSYLDWQAPAMSRNGSPWISGNPSAKLQPFDHSFPSPPFVNRTSKFPEPCISGIESLRISSQIPAPASTPHNACQHMLLNSPELKYSQNLPRGATSTFKFPFSQQDCREYVQPTWSQSSSRSLPQWLINATQQKGTSITYSQPYSDASAKHHPCTMSGTNFFTIPSPHHTSMISYPYNPNTSHSHIQSPSAPAPSIHPPLIPALPGFKPTFNVNMSSNRTKVKDRMKSKPFRLKVHDHAKKSKKRPAAKASDSTKPSKKPNMDIKEDSTAVMGLHKRVNFNGYTQSNAGAPDHDPVRDEATDVGYYPIETQDGIRTSSGFDSFKLDSFAKSGPIKLSAGAKHILKPSQNMDQDNSRPTHSTIPFAAVPSSDKVPEIQKKSAKIYRF</sequence>
<evidence type="ECO:0000256" key="1">
    <source>
        <dbReference type="SAM" id="MobiDB-lite"/>
    </source>
</evidence>
<evidence type="ECO:0000313" key="2">
    <source>
        <dbReference type="EMBL" id="KAF8409148.1"/>
    </source>
</evidence>
<dbReference type="PANTHER" id="PTHR36892">
    <property type="entry name" value="OS01G0201800 PROTEIN"/>
    <property type="match status" value="1"/>
</dbReference>
<feature type="region of interest" description="Disordered" evidence="1">
    <location>
        <begin position="205"/>
        <end position="226"/>
    </location>
</feature>
<name>A0A834ZPY5_TETSI</name>
<comment type="caution">
    <text evidence="2">The sequence shown here is derived from an EMBL/GenBank/DDBJ whole genome shotgun (WGS) entry which is preliminary data.</text>
</comment>
<reference evidence="2 3" key="1">
    <citation type="submission" date="2020-04" db="EMBL/GenBank/DDBJ databases">
        <title>Plant Genome Project.</title>
        <authorList>
            <person name="Zhang R.-G."/>
        </authorList>
    </citation>
    <scope>NUCLEOTIDE SEQUENCE [LARGE SCALE GENOMIC DNA]</scope>
    <source>
        <strain evidence="2">YNK0</strain>
        <tissue evidence="2">Leaf</tissue>
    </source>
</reference>
<dbReference type="OrthoDB" id="678085at2759"/>
<dbReference type="AlphaFoldDB" id="A0A834ZPY5"/>
<evidence type="ECO:0000313" key="3">
    <source>
        <dbReference type="Proteomes" id="UP000655225"/>
    </source>
</evidence>